<feature type="coiled-coil region" evidence="1">
    <location>
        <begin position="138"/>
        <end position="165"/>
    </location>
</feature>
<comment type="caution">
    <text evidence="3">The sequence shown here is derived from an EMBL/GenBank/DDBJ whole genome shotgun (WGS) entry which is preliminary data.</text>
</comment>
<evidence type="ECO:0000313" key="3">
    <source>
        <dbReference type="EMBL" id="TWT38028.1"/>
    </source>
</evidence>
<keyword evidence="4" id="KW-1185">Reference proteome</keyword>
<feature type="transmembrane region" description="Helical" evidence="2">
    <location>
        <begin position="22"/>
        <end position="43"/>
    </location>
</feature>
<dbReference type="Proteomes" id="UP000316714">
    <property type="component" value="Unassembled WGS sequence"/>
</dbReference>
<keyword evidence="1" id="KW-0175">Coiled coil</keyword>
<name>A0A5C5VHE5_9BACT</name>
<reference evidence="3 4" key="1">
    <citation type="submission" date="2019-02" db="EMBL/GenBank/DDBJ databases">
        <title>Deep-cultivation of Planctomycetes and their phenomic and genomic characterization uncovers novel biology.</title>
        <authorList>
            <person name="Wiegand S."/>
            <person name="Jogler M."/>
            <person name="Boedeker C."/>
            <person name="Pinto D."/>
            <person name="Vollmers J."/>
            <person name="Rivas-Marin E."/>
            <person name="Kohn T."/>
            <person name="Peeters S.H."/>
            <person name="Heuer A."/>
            <person name="Rast P."/>
            <person name="Oberbeckmann S."/>
            <person name="Bunk B."/>
            <person name="Jeske O."/>
            <person name="Meyerdierks A."/>
            <person name="Storesund J.E."/>
            <person name="Kallscheuer N."/>
            <person name="Luecker S."/>
            <person name="Lage O.M."/>
            <person name="Pohl T."/>
            <person name="Merkel B.J."/>
            <person name="Hornburger P."/>
            <person name="Mueller R.-W."/>
            <person name="Bruemmer F."/>
            <person name="Labrenz M."/>
            <person name="Spormann A.M."/>
            <person name="Op Den Camp H."/>
            <person name="Overmann J."/>
            <person name="Amann R."/>
            <person name="Jetten M.S.M."/>
            <person name="Mascher T."/>
            <person name="Medema M.H."/>
            <person name="Devos D.P."/>
            <person name="Kaster A.-K."/>
            <person name="Ovreas L."/>
            <person name="Rohde M."/>
            <person name="Galperin M.Y."/>
            <person name="Jogler C."/>
        </authorList>
    </citation>
    <scope>NUCLEOTIDE SEQUENCE [LARGE SCALE GENOMIC DNA]</scope>
    <source>
        <strain evidence="3 4">KOR34</strain>
    </source>
</reference>
<sequence length="335" mass="35934">MQAHLDAHEPAPLPEPGLTNNGVLAILLVAMAVGYFACVKPMADQVQSMRRSMSCMQNRVARLVKEADAAGQGAGLLANLAQQRDAAAQAAAALEEIEALNRRLAGQTRQISLLATSEDLAQRTLQRIAEHRELLGAAEAALDDAAKLETRLVAAERQITAAASAAERMRALCANMVESRGMIEDAHAASEDLTALQQRLLVASRETPNAADAVARFDAIASRLVAQRVDEAEQGLARYESLQSRLLDAPDRSSRAVEALDVLTDLRGEVINAEGEFENLRKVLLEVALMRPAVDRAVATLTPIRELATLRYLDAQQLQVAAKALRIGEGGTVAK</sequence>
<keyword evidence="2" id="KW-0812">Transmembrane</keyword>
<protein>
    <submittedName>
        <fullName evidence="3">Uncharacterized protein</fullName>
    </submittedName>
</protein>
<keyword evidence="2" id="KW-1133">Transmembrane helix</keyword>
<evidence type="ECO:0000313" key="4">
    <source>
        <dbReference type="Proteomes" id="UP000316714"/>
    </source>
</evidence>
<proteinExistence type="predicted"/>
<feature type="coiled-coil region" evidence="1">
    <location>
        <begin position="77"/>
        <end position="110"/>
    </location>
</feature>
<evidence type="ECO:0000256" key="2">
    <source>
        <dbReference type="SAM" id="Phobius"/>
    </source>
</evidence>
<dbReference type="EMBL" id="SIHJ01000001">
    <property type="protein sequence ID" value="TWT38028.1"/>
    <property type="molecule type" value="Genomic_DNA"/>
</dbReference>
<organism evidence="3 4">
    <name type="scientific">Posidoniimonas corsicana</name>
    <dbReference type="NCBI Taxonomy" id="1938618"/>
    <lineage>
        <taxon>Bacteria</taxon>
        <taxon>Pseudomonadati</taxon>
        <taxon>Planctomycetota</taxon>
        <taxon>Planctomycetia</taxon>
        <taxon>Pirellulales</taxon>
        <taxon>Lacipirellulaceae</taxon>
        <taxon>Posidoniimonas</taxon>
    </lineage>
</organism>
<dbReference type="AlphaFoldDB" id="A0A5C5VHE5"/>
<accession>A0A5C5VHE5</accession>
<keyword evidence="2" id="KW-0472">Membrane</keyword>
<gene>
    <name evidence="3" type="ORF">KOR34_29960</name>
</gene>
<dbReference type="RefSeq" id="WP_146565321.1">
    <property type="nucleotide sequence ID" value="NZ_SIHJ01000001.1"/>
</dbReference>
<dbReference type="OrthoDB" id="9822095at2"/>
<evidence type="ECO:0000256" key="1">
    <source>
        <dbReference type="SAM" id="Coils"/>
    </source>
</evidence>